<dbReference type="AlphaFoldDB" id="A0A5J5CH92"/>
<proteinExistence type="predicted"/>
<keyword evidence="2" id="KW-1185">Reference proteome</keyword>
<accession>A0A5J5CH92</accession>
<evidence type="ECO:0000313" key="1">
    <source>
        <dbReference type="EMBL" id="KAA8580385.1"/>
    </source>
</evidence>
<evidence type="ECO:0000313" key="2">
    <source>
        <dbReference type="Proteomes" id="UP000327493"/>
    </source>
</evidence>
<dbReference type="EMBL" id="VOFY01000023">
    <property type="protein sequence ID" value="KAA8580385.1"/>
    <property type="molecule type" value="Genomic_DNA"/>
</dbReference>
<dbReference type="Proteomes" id="UP000327493">
    <property type="component" value="Chromosome 23"/>
</dbReference>
<protein>
    <submittedName>
        <fullName evidence="1">Uncharacterized protein</fullName>
    </submittedName>
</protein>
<name>A0A5J5CH92_9PERO</name>
<comment type="caution">
    <text evidence="1">The sequence shown here is derived from an EMBL/GenBank/DDBJ whole genome shotgun (WGS) entry which is preliminary data.</text>
</comment>
<gene>
    <name evidence="1" type="ORF">FQN60_005920</name>
</gene>
<reference evidence="1 2" key="1">
    <citation type="submission" date="2019-08" db="EMBL/GenBank/DDBJ databases">
        <title>A chromosome-level genome assembly, high-density linkage maps, and genome scans reveal the genomic architecture of hybrid incompatibilities underlying speciation via character displacement in darters (Percidae: Etheostominae).</title>
        <authorList>
            <person name="Moran R.L."/>
            <person name="Catchen J.M."/>
            <person name="Fuller R.C."/>
        </authorList>
    </citation>
    <scope>NUCLEOTIDE SEQUENCE [LARGE SCALE GENOMIC DNA]</scope>
    <source>
        <strain evidence="1">EspeVRDwgs_2016</strain>
        <tissue evidence="1">Muscle</tissue>
    </source>
</reference>
<organism evidence="1 2">
    <name type="scientific">Etheostoma spectabile</name>
    <name type="common">orangethroat darter</name>
    <dbReference type="NCBI Taxonomy" id="54343"/>
    <lineage>
        <taxon>Eukaryota</taxon>
        <taxon>Metazoa</taxon>
        <taxon>Chordata</taxon>
        <taxon>Craniata</taxon>
        <taxon>Vertebrata</taxon>
        <taxon>Euteleostomi</taxon>
        <taxon>Actinopterygii</taxon>
        <taxon>Neopterygii</taxon>
        <taxon>Teleostei</taxon>
        <taxon>Neoteleostei</taxon>
        <taxon>Acanthomorphata</taxon>
        <taxon>Eupercaria</taxon>
        <taxon>Perciformes</taxon>
        <taxon>Percoidei</taxon>
        <taxon>Percidae</taxon>
        <taxon>Etheostomatinae</taxon>
        <taxon>Etheostoma</taxon>
    </lineage>
</organism>
<sequence>MGRHFVACLGPSQIVPALLGVIESFSKISGYRVNGLSQRPFH</sequence>